<feature type="repeat" description="Solcar" evidence="11">
    <location>
        <begin position="842"/>
        <end position="926"/>
    </location>
</feature>
<dbReference type="GO" id="GO:1904983">
    <property type="term" value="P:glycine import into mitochondrion"/>
    <property type="evidence" value="ECO:0007669"/>
    <property type="project" value="UniProtKB-UniRule"/>
</dbReference>
<gene>
    <name evidence="14" type="ORF">E3P99_02078</name>
</gene>
<feature type="compositionally biased region" description="Polar residues" evidence="12">
    <location>
        <begin position="10"/>
        <end position="20"/>
    </location>
</feature>
<dbReference type="InterPro" id="IPR030847">
    <property type="entry name" value="Hem25/SLC25A38"/>
</dbReference>
<evidence type="ECO:0000313" key="14">
    <source>
        <dbReference type="EMBL" id="TIA89451.1"/>
    </source>
</evidence>
<dbReference type="InterPro" id="IPR007275">
    <property type="entry name" value="YTH_domain"/>
</dbReference>
<evidence type="ECO:0000256" key="1">
    <source>
        <dbReference type="ARBA" id="ARBA00004141"/>
    </source>
</evidence>
<feature type="compositionally biased region" description="Low complexity" evidence="12">
    <location>
        <begin position="102"/>
        <end position="114"/>
    </location>
</feature>
<dbReference type="HAMAP" id="MF_03064">
    <property type="entry name" value="SLC25A38"/>
    <property type="match status" value="1"/>
</dbReference>
<dbReference type="CDD" id="cd21134">
    <property type="entry name" value="YTH"/>
    <property type="match status" value="1"/>
</dbReference>
<dbReference type="GO" id="GO:0003723">
    <property type="term" value="F:RNA binding"/>
    <property type="evidence" value="ECO:0007669"/>
    <property type="project" value="InterPro"/>
</dbReference>
<comment type="caution">
    <text evidence="14">The sequence shown here is derived from an EMBL/GenBank/DDBJ whole genome shotgun (WGS) entry which is preliminary data.</text>
</comment>
<feature type="compositionally biased region" description="Low complexity" evidence="12">
    <location>
        <begin position="596"/>
        <end position="611"/>
    </location>
</feature>
<keyword evidence="7 10" id="KW-0496">Mitochondrion</keyword>
<proteinExistence type="inferred from homology"/>
<feature type="region of interest" description="Disordered" evidence="12">
    <location>
        <begin position="98"/>
        <end position="118"/>
    </location>
</feature>
<dbReference type="PROSITE" id="PS50882">
    <property type="entry name" value="YTH"/>
    <property type="match status" value="1"/>
</dbReference>
<evidence type="ECO:0000256" key="11">
    <source>
        <dbReference type="PROSITE-ProRule" id="PRU00282"/>
    </source>
</evidence>
<evidence type="ECO:0000256" key="12">
    <source>
        <dbReference type="SAM" id="MobiDB-lite"/>
    </source>
</evidence>
<dbReference type="SUPFAM" id="SSF103506">
    <property type="entry name" value="Mitochondrial carrier"/>
    <property type="match status" value="1"/>
</dbReference>
<evidence type="ECO:0000259" key="13">
    <source>
        <dbReference type="PROSITE" id="PS50882"/>
    </source>
</evidence>
<keyword evidence="15" id="KW-1185">Reference proteome</keyword>
<comment type="subcellular location">
    <subcellularLocation>
        <location evidence="1">Membrane</location>
        <topology evidence="1">Multi-pass membrane protein</topology>
    </subcellularLocation>
    <subcellularLocation>
        <location evidence="10">Mitochondrion inner membrane</location>
        <topology evidence="10">Multi-pass membrane protein</topology>
    </subcellularLocation>
</comment>
<evidence type="ECO:0000256" key="8">
    <source>
        <dbReference type="ARBA" id="ARBA00023136"/>
    </source>
</evidence>
<evidence type="ECO:0000256" key="10">
    <source>
        <dbReference type="HAMAP-Rule" id="MF_03064"/>
    </source>
</evidence>
<dbReference type="PANTHER" id="PTHR46181">
    <property type="entry name" value="MITOCHONDRIAL GLYCINE TRANSPORTER"/>
    <property type="match status" value="1"/>
</dbReference>
<feature type="region of interest" description="Disordered" evidence="12">
    <location>
        <begin position="394"/>
        <end position="413"/>
    </location>
</feature>
<feature type="compositionally biased region" description="Polar residues" evidence="12">
    <location>
        <begin position="303"/>
        <end position="312"/>
    </location>
</feature>
<evidence type="ECO:0000256" key="3">
    <source>
        <dbReference type="ARBA" id="ARBA00022692"/>
    </source>
</evidence>
<keyword evidence="2 10" id="KW-0813">Transport</keyword>
<dbReference type="InterPro" id="IPR018108">
    <property type="entry name" value="MCP_transmembrane"/>
</dbReference>
<dbReference type="PANTHER" id="PTHR46181:SF3">
    <property type="entry name" value="MITOCHONDRIAL GLYCINE TRANSPORTER"/>
    <property type="match status" value="1"/>
</dbReference>
<dbReference type="PROSITE" id="PS50920">
    <property type="entry name" value="SOLCAR"/>
    <property type="match status" value="3"/>
</dbReference>
<feature type="region of interest" description="Disordered" evidence="12">
    <location>
        <begin position="527"/>
        <end position="633"/>
    </location>
</feature>
<feature type="region of interest" description="Disordered" evidence="12">
    <location>
        <begin position="1"/>
        <end position="25"/>
    </location>
</feature>
<organism evidence="14 15">
    <name type="scientific">Wallemia hederae</name>
    <dbReference type="NCBI Taxonomy" id="1540922"/>
    <lineage>
        <taxon>Eukaryota</taxon>
        <taxon>Fungi</taxon>
        <taxon>Dikarya</taxon>
        <taxon>Basidiomycota</taxon>
        <taxon>Wallemiomycotina</taxon>
        <taxon>Wallemiomycetes</taxon>
        <taxon>Wallemiales</taxon>
        <taxon>Wallemiaceae</taxon>
        <taxon>Wallemia</taxon>
    </lineage>
</organism>
<evidence type="ECO:0000256" key="2">
    <source>
        <dbReference type="ARBA" id="ARBA00022448"/>
    </source>
</evidence>
<evidence type="ECO:0000256" key="5">
    <source>
        <dbReference type="ARBA" id="ARBA00022792"/>
    </source>
</evidence>
<feature type="compositionally biased region" description="Basic and acidic residues" evidence="12">
    <location>
        <begin position="563"/>
        <end position="574"/>
    </location>
</feature>
<evidence type="ECO:0000256" key="6">
    <source>
        <dbReference type="ARBA" id="ARBA00022989"/>
    </source>
</evidence>
<dbReference type="GO" id="GO:0015187">
    <property type="term" value="F:glycine transmembrane transporter activity"/>
    <property type="evidence" value="ECO:0007669"/>
    <property type="project" value="UniProtKB-UniRule"/>
</dbReference>
<comment type="function">
    <text evidence="10">Mitochondrial glycine transporter that imports glycine into the mitochondrial matrix. Plays an important role in providing glycine for the first enzymatic step in heme biosynthesis, the condensation of glycine with succinyl-CoA to produce 5-aminolevulinate (ALA) in the miochondrial matrix.</text>
</comment>
<feature type="repeat" description="Solcar" evidence="11">
    <location>
        <begin position="720"/>
        <end position="818"/>
    </location>
</feature>
<keyword evidence="5 10" id="KW-0999">Mitochondrion inner membrane</keyword>
<sequence length="1030" mass="113304">MDYSFVNPEQDLNWSQSKQSNYDDDEEFSELNRQLTDKLSLETDWIFSFNNANQFPQINSTTSTSTVQPQFPIASTSATSEAHLQNLFNSKPNTFPTSLKPSSFKSPSRQSSLSTLAGDSVPNYNPLQPIPIPSTVTVWFGGLPVSTTPELLAKALQHHDCPPIALPTVIDRSHCAFASFIDPNIVTRLSSFEIGGKTIKFRIKHATGQVASSLSDAGLLPKYDINFNTPSTSKSAGQRPATSPIIHSHMPNNPHMQNKAQTQDRARKLASMSQPSLGGLHRQPTPTRPSTPTQPHVLPSQPTPSASGQNENSAVAAAAAAASITALSVLKTPQAIQAASSPDGPGKEVLEQTQHYLGLLVDGFQTQASKVVDAGGGHFFEQAENIAEKLKEPTEAFEKDDSAPLPQSEEEPSVVYTWKGDKRPRRFFILKALSKNDLDTARQENRWSTQPQNEDILNKAFNEASHVILFMSANKQRGFYGLARMNSKIPKERNPKDAQEEVQSNLQAHFSPHVLDSESFRDVKEGQTGLGVDEAQEGDGEYRWSAPGQMQDAPSLNVQPSERQYKSDPMHAPHGEFTQHSSDADNRTPRGVLDRSLLSPQLPLSQQTPSPMDILPPTDEQMRQREESQQRTRTFGHPFSVEWLSTRPVPFSKLKGINNPWNANRPVKVSRDGTEVETKVGERLVEEFGLSASQLPVYKSNDILVVIECYRFDEPVADAREGEFANKSAIVSGFAAAVALQPFDVIKTRLQQVEGHNESISRRNLRSLVKSTRVYDITKGIIREEGLRGLWRGTSPTLWRNVPGVALYFTSLQSLRSYMIGTGLFLPKAQSSTRTTSEFSRLNSRGNLLSGALARTAVGFLLNPFTVCKARFESDLYRYKSIAGALTDIVKQSGPRGLLSGFSASALRDAPYAGLYVVLYERLKEYGSHLQENGNSIPAPVVYSVSGLLAGTASTLITHPFDVVKTKMQIFPHQYTSLSSSIVTIVRNSPRSLFAGSGIRITRKALSSAIGWTAFEELARVLKSKTPTSV</sequence>
<reference evidence="14 15" key="1">
    <citation type="submission" date="2019-03" db="EMBL/GenBank/DDBJ databases">
        <title>Sequencing 23 genomes of Wallemia ichthyophaga.</title>
        <authorList>
            <person name="Gostincar C."/>
        </authorList>
    </citation>
    <scope>NUCLEOTIDE SEQUENCE [LARGE SCALE GENOMIC DNA]</scope>
    <source>
        <strain evidence="14 15">EXF-5753</strain>
    </source>
</reference>
<feature type="compositionally biased region" description="Low complexity" evidence="12">
    <location>
        <begin position="282"/>
        <end position="295"/>
    </location>
</feature>
<dbReference type="Pfam" id="PF00153">
    <property type="entry name" value="Mito_carr"/>
    <property type="match status" value="3"/>
</dbReference>
<dbReference type="GO" id="GO:0005743">
    <property type="term" value="C:mitochondrial inner membrane"/>
    <property type="evidence" value="ECO:0007669"/>
    <property type="project" value="UniProtKB-SubCell"/>
</dbReference>
<name>A0A4T0FM48_9BASI</name>
<comment type="catalytic activity">
    <reaction evidence="9 10">
        <text>glycine(in) = glycine(out)</text>
        <dbReference type="Rhea" id="RHEA:70715"/>
        <dbReference type="ChEBI" id="CHEBI:57305"/>
    </reaction>
</comment>
<feature type="compositionally biased region" description="Basic and acidic residues" evidence="12">
    <location>
        <begin position="620"/>
        <end position="630"/>
    </location>
</feature>
<evidence type="ECO:0000256" key="7">
    <source>
        <dbReference type="ARBA" id="ARBA00023128"/>
    </source>
</evidence>
<feature type="compositionally biased region" description="Polar residues" evidence="12">
    <location>
        <begin position="552"/>
        <end position="562"/>
    </location>
</feature>
<dbReference type="OrthoDB" id="1924968at2759"/>
<feature type="repeat" description="Solcar" evidence="11">
    <location>
        <begin position="938"/>
        <end position="1021"/>
    </location>
</feature>
<accession>A0A4T0FM48</accession>
<dbReference type="Gene3D" id="1.50.40.10">
    <property type="entry name" value="Mitochondrial carrier domain"/>
    <property type="match status" value="1"/>
</dbReference>
<keyword evidence="4 10" id="KW-0677">Repeat</keyword>
<dbReference type="InterPro" id="IPR023395">
    <property type="entry name" value="MCP_dom_sf"/>
</dbReference>
<dbReference type="Gene3D" id="3.10.590.10">
    <property type="entry name" value="ph1033 like domains"/>
    <property type="match status" value="2"/>
</dbReference>
<dbReference type="EMBL" id="SPNW01000027">
    <property type="protein sequence ID" value="TIA89451.1"/>
    <property type="molecule type" value="Genomic_DNA"/>
</dbReference>
<feature type="compositionally biased region" description="Polar residues" evidence="12">
    <location>
        <begin position="250"/>
        <end position="261"/>
    </location>
</feature>
<dbReference type="AlphaFoldDB" id="A0A4T0FM48"/>
<dbReference type="Pfam" id="PF04146">
    <property type="entry name" value="YTH"/>
    <property type="match status" value="1"/>
</dbReference>
<keyword evidence="3 10" id="KW-0812">Transmembrane</keyword>
<evidence type="ECO:0000313" key="15">
    <source>
        <dbReference type="Proteomes" id="UP000310189"/>
    </source>
</evidence>
<evidence type="ECO:0000256" key="9">
    <source>
        <dbReference type="ARBA" id="ARBA00034060"/>
    </source>
</evidence>
<protein>
    <recommendedName>
        <fullName evidence="10">Mitochondrial glycine transporter</fullName>
    </recommendedName>
    <alternativeName>
        <fullName evidence="10">Solute carrier family 25 member 38 homolog</fullName>
    </alternativeName>
</protein>
<evidence type="ECO:0000256" key="4">
    <source>
        <dbReference type="ARBA" id="ARBA00022737"/>
    </source>
</evidence>
<comment type="similarity">
    <text evidence="10">Belongs to the mitochondrial carrier (TC 2.A.29) family. SLC25A38 subfamily.</text>
</comment>
<feature type="region of interest" description="Disordered" evidence="12">
    <location>
        <begin position="229"/>
        <end position="312"/>
    </location>
</feature>
<dbReference type="Proteomes" id="UP000310189">
    <property type="component" value="Unassembled WGS sequence"/>
</dbReference>
<keyword evidence="6 10" id="KW-1133">Transmembrane helix</keyword>
<feature type="domain" description="YTH" evidence="13">
    <location>
        <begin position="425"/>
        <end position="688"/>
    </location>
</feature>
<keyword evidence="8 10" id="KW-0472">Membrane</keyword>